<dbReference type="Pfam" id="PF01075">
    <property type="entry name" value="Glyco_transf_9"/>
    <property type="match status" value="1"/>
</dbReference>
<dbReference type="Proteomes" id="UP000183038">
    <property type="component" value="Unassembled WGS sequence"/>
</dbReference>
<evidence type="ECO:0000313" key="3">
    <source>
        <dbReference type="EMBL" id="SEB65625.1"/>
    </source>
</evidence>
<dbReference type="SUPFAM" id="SSF53756">
    <property type="entry name" value="UDP-Glycosyltransferase/glycogen phosphorylase"/>
    <property type="match status" value="1"/>
</dbReference>
<dbReference type="InterPro" id="IPR051199">
    <property type="entry name" value="LPS_LOS_Heptosyltrfase"/>
</dbReference>
<dbReference type="GO" id="GO:0009244">
    <property type="term" value="P:lipopolysaccharide core region biosynthetic process"/>
    <property type="evidence" value="ECO:0007669"/>
    <property type="project" value="TreeGrafter"/>
</dbReference>
<dbReference type="RefSeq" id="WP_367889331.1">
    <property type="nucleotide sequence ID" value="NZ_FNTB01000001.1"/>
</dbReference>
<dbReference type="GO" id="GO:0008713">
    <property type="term" value="F:ADP-heptose-lipopolysaccharide heptosyltransferase activity"/>
    <property type="evidence" value="ECO:0007669"/>
    <property type="project" value="TreeGrafter"/>
</dbReference>
<dbReference type="AlphaFoldDB" id="A0A1H4L5K1"/>
<dbReference type="PANTHER" id="PTHR30160:SF22">
    <property type="entry name" value="LIPOPOLYSACCHARIDE CORE BIOSYNTHESIS PROTEIN"/>
    <property type="match status" value="1"/>
</dbReference>
<dbReference type="InterPro" id="IPR002201">
    <property type="entry name" value="Glyco_trans_9"/>
</dbReference>
<evidence type="ECO:0000256" key="1">
    <source>
        <dbReference type="ARBA" id="ARBA00022676"/>
    </source>
</evidence>
<dbReference type="GO" id="GO:0005829">
    <property type="term" value="C:cytosol"/>
    <property type="evidence" value="ECO:0007669"/>
    <property type="project" value="TreeGrafter"/>
</dbReference>
<dbReference type="Gene3D" id="3.40.50.2000">
    <property type="entry name" value="Glycogen Phosphorylase B"/>
    <property type="match status" value="2"/>
</dbReference>
<dbReference type="CDD" id="cd03789">
    <property type="entry name" value="GT9_LPS_heptosyltransferase"/>
    <property type="match status" value="1"/>
</dbReference>
<dbReference type="EMBL" id="FNTB01000001">
    <property type="protein sequence ID" value="SEB65625.1"/>
    <property type="molecule type" value="Genomic_DNA"/>
</dbReference>
<reference evidence="3 4" key="1">
    <citation type="submission" date="2016-10" db="EMBL/GenBank/DDBJ databases">
        <authorList>
            <person name="de Groot N.N."/>
        </authorList>
    </citation>
    <scope>NUCLEOTIDE SEQUENCE [LARGE SCALE GENOMIC DNA]</scope>
    <source>
        <strain evidence="3 4">MAR_2009_71</strain>
    </source>
</reference>
<keyword evidence="1" id="KW-0328">Glycosyltransferase</keyword>
<dbReference type="PANTHER" id="PTHR30160">
    <property type="entry name" value="TETRAACYLDISACCHARIDE 4'-KINASE-RELATED"/>
    <property type="match status" value="1"/>
</dbReference>
<name>A0A1H4L5K1_9FLAO</name>
<protein>
    <submittedName>
        <fullName evidence="3">ADP-heptose:LPS heptosyltransferase</fullName>
    </submittedName>
</protein>
<organism evidence="3 4">
    <name type="scientific">Maribacter dokdonensis</name>
    <dbReference type="NCBI Taxonomy" id="320912"/>
    <lineage>
        <taxon>Bacteria</taxon>
        <taxon>Pseudomonadati</taxon>
        <taxon>Bacteroidota</taxon>
        <taxon>Flavobacteriia</taxon>
        <taxon>Flavobacteriales</taxon>
        <taxon>Flavobacteriaceae</taxon>
        <taxon>Maribacter</taxon>
    </lineage>
</organism>
<keyword evidence="2 3" id="KW-0808">Transferase</keyword>
<evidence type="ECO:0000313" key="4">
    <source>
        <dbReference type="Proteomes" id="UP000183038"/>
    </source>
</evidence>
<accession>A0A1H4L5K1</accession>
<proteinExistence type="predicted"/>
<gene>
    <name evidence="3" type="ORF">SAMN05192540_1190</name>
</gene>
<evidence type="ECO:0000256" key="2">
    <source>
        <dbReference type="ARBA" id="ARBA00022679"/>
    </source>
</evidence>
<sequence>MAINSHKHILVIRLSAMGDVAMSVPVITGIVKKYPQVKITVLTKAFTAPIFHNIANVSVFKADVKGRHKGILGLWRLYRELQLLQIDAVADIHNVLRSSILKQFFRLSGIPFVQLDKGRAEKKALINADRDVFKPLRSTFERYADVFGKLGYPIGKNEMETMSKKPMSNDFATLLENHTRKVIGIAPFAAFKGKMYPLDLMKKVVLQLDRSESYKLVLFGGGISEIEILASWEKQFKNCISAAGKLSFSEELGLISNLDLMLAMDSGNAHLAAMYAVPTITIWGVTHPYAGFSPFYQPDENALLSDRNLYPAIPTSIYGNKYPEGYDKVMETIKPETIVQKIVDILKPTI</sequence>